<dbReference type="Proteomes" id="UP000007494">
    <property type="component" value="Chromosome VIII"/>
</dbReference>
<reference evidence="2" key="2">
    <citation type="submission" date="2011-03" db="EMBL/GenBank/DDBJ databases">
        <title>Comparative genomics and transcriptomics of Neospora caninum and Toxoplasma gondii.</title>
        <authorList>
            <person name="Reid A.J."/>
            <person name="Sohal A."/>
            <person name="Harris D."/>
            <person name="Quail M."/>
            <person name="Sanders M."/>
            <person name="Berriman M."/>
            <person name="Wastling J.M."/>
            <person name="Pain A."/>
        </authorList>
    </citation>
    <scope>NUCLEOTIDE SEQUENCE</scope>
    <source>
        <strain evidence="2">Liverpool</strain>
    </source>
</reference>
<feature type="region of interest" description="Disordered" evidence="1">
    <location>
        <begin position="1"/>
        <end position="21"/>
    </location>
</feature>
<sequence length="121" mass="13136">MSFVVPKGRFAASRNSDGRRSHLTGQLDDFSVLWENNLKDAKSQAVSARIEVGRANAGTSVSAGAERNDNREVGGNAGFKTKDMDLSLGFQEDRLEGTVTLGTIKYMVQLRDGLPDFILVS</sequence>
<accession>F0VI92</accession>
<dbReference type="EMBL" id="FR823390">
    <property type="protein sequence ID" value="CBZ53453.1"/>
    <property type="molecule type" value="Genomic_DNA"/>
</dbReference>
<dbReference type="GeneID" id="13442627"/>
<dbReference type="InParanoid" id="F0VI92"/>
<evidence type="ECO:0000313" key="3">
    <source>
        <dbReference type="EMBL" id="CEL67440.1"/>
    </source>
</evidence>
<protein>
    <submittedName>
        <fullName evidence="2">Uncharacterized protein</fullName>
    </submittedName>
</protein>
<dbReference type="RefSeq" id="XP_003883485.1">
    <property type="nucleotide sequence ID" value="XM_003883436.1"/>
</dbReference>
<dbReference type="AlphaFoldDB" id="F0VI92"/>
<dbReference type="VEuPathDB" id="ToxoDB:NCLIV_032400"/>
<reference evidence="2" key="1">
    <citation type="submission" date="2011-02" db="EMBL/GenBank/DDBJ databases">
        <authorList>
            <person name="Aslett M."/>
        </authorList>
    </citation>
    <scope>NUCLEOTIDE SEQUENCE</scope>
    <source>
        <strain evidence="2">Liverpool</strain>
    </source>
</reference>
<reference evidence="4" key="3">
    <citation type="journal article" date="2012" name="PLoS Pathog.">
        <title>Comparative genomics of the apicomplexan parasites Toxoplasma gondii and Neospora caninum: Coccidia differing in host range and transmission strategy.</title>
        <authorList>
            <person name="Reid A.J."/>
            <person name="Vermont S.J."/>
            <person name="Cotton J.A."/>
            <person name="Harris D."/>
            <person name="Hill-Cawthorne G.A."/>
            <person name="Konen-Waisman S."/>
            <person name="Latham S.M."/>
            <person name="Mourier T."/>
            <person name="Norton R."/>
            <person name="Quail M.A."/>
            <person name="Sanders M."/>
            <person name="Shanmugam D."/>
            <person name="Sohal A."/>
            <person name="Wasmuth J.D."/>
            <person name="Brunk B."/>
            <person name="Grigg M.E."/>
            <person name="Howard J.C."/>
            <person name="Parkinson J."/>
            <person name="Roos D.S."/>
            <person name="Trees A.J."/>
            <person name="Berriman M."/>
            <person name="Pain A."/>
            <person name="Wastling J.M."/>
        </authorList>
    </citation>
    <scope>NUCLEOTIDE SEQUENCE [LARGE SCALE GENOMIC DNA]</scope>
    <source>
        <strain evidence="4">Liverpool</strain>
    </source>
</reference>
<gene>
    <name evidence="3" type="ORF">BN1204_032400</name>
    <name evidence="2" type="ORF">NCLIV_032400</name>
</gene>
<dbReference type="EMBL" id="LN714483">
    <property type="protein sequence ID" value="CEL67440.1"/>
    <property type="molecule type" value="Genomic_DNA"/>
</dbReference>
<evidence type="ECO:0000313" key="4">
    <source>
        <dbReference type="Proteomes" id="UP000007494"/>
    </source>
</evidence>
<evidence type="ECO:0000313" key="2">
    <source>
        <dbReference type="EMBL" id="CBZ53453.1"/>
    </source>
</evidence>
<feature type="region of interest" description="Disordered" evidence="1">
    <location>
        <begin position="57"/>
        <end position="81"/>
    </location>
</feature>
<organism evidence="2 4">
    <name type="scientific">Neospora caninum (strain Liverpool)</name>
    <dbReference type="NCBI Taxonomy" id="572307"/>
    <lineage>
        <taxon>Eukaryota</taxon>
        <taxon>Sar</taxon>
        <taxon>Alveolata</taxon>
        <taxon>Apicomplexa</taxon>
        <taxon>Conoidasida</taxon>
        <taxon>Coccidia</taxon>
        <taxon>Eucoccidiorida</taxon>
        <taxon>Eimeriorina</taxon>
        <taxon>Sarcocystidae</taxon>
        <taxon>Neospora</taxon>
    </lineage>
</organism>
<dbReference type="OrthoDB" id="332909at2759"/>
<reference evidence="3" key="4">
    <citation type="journal article" date="2015" name="PLoS ONE">
        <title>Comprehensive Evaluation of Toxoplasma gondii VEG and Neospora caninum LIV Genomes with Tachyzoite Stage Transcriptome and Proteome Defines Novel Transcript Features.</title>
        <authorList>
            <person name="Ramaprasad A."/>
            <person name="Mourier T."/>
            <person name="Naeem R."/>
            <person name="Malas T.B."/>
            <person name="Moussa E."/>
            <person name="Panigrahi A."/>
            <person name="Vermont S.J."/>
            <person name="Otto T.D."/>
            <person name="Wastling J."/>
            <person name="Pain A."/>
        </authorList>
    </citation>
    <scope>NUCLEOTIDE SEQUENCE</scope>
    <source>
        <strain evidence="3">Liverpool</strain>
    </source>
</reference>
<dbReference type="eggNOG" id="ENOG502R06N">
    <property type="taxonomic scope" value="Eukaryota"/>
</dbReference>
<name>F0VI92_NEOCL</name>
<evidence type="ECO:0000256" key="1">
    <source>
        <dbReference type="SAM" id="MobiDB-lite"/>
    </source>
</evidence>
<keyword evidence="4" id="KW-1185">Reference proteome</keyword>
<proteinExistence type="predicted"/>